<evidence type="ECO:0000259" key="6">
    <source>
        <dbReference type="PROSITE" id="PS50110"/>
    </source>
</evidence>
<feature type="domain" description="Response regulatory" evidence="6">
    <location>
        <begin position="19"/>
        <end position="130"/>
    </location>
</feature>
<evidence type="ECO:0000259" key="5">
    <source>
        <dbReference type="PROSITE" id="PS50043"/>
    </source>
</evidence>
<keyword evidence="8" id="KW-1185">Reference proteome</keyword>
<comment type="caution">
    <text evidence="7">The sequence shown here is derived from an EMBL/GenBank/DDBJ whole genome shotgun (WGS) entry which is preliminary data.</text>
</comment>
<feature type="modified residue" description="4-aspartylphosphate" evidence="4">
    <location>
        <position position="67"/>
    </location>
</feature>
<dbReference type="Gene3D" id="3.40.50.2300">
    <property type="match status" value="1"/>
</dbReference>
<dbReference type="InterPro" id="IPR016032">
    <property type="entry name" value="Sig_transdc_resp-reg_C-effctor"/>
</dbReference>
<name>A0ABW9QW37_9ACTN</name>
<dbReference type="InterPro" id="IPR001789">
    <property type="entry name" value="Sig_transdc_resp-reg_receiver"/>
</dbReference>
<dbReference type="SUPFAM" id="SSF52172">
    <property type="entry name" value="CheY-like"/>
    <property type="match status" value="1"/>
</dbReference>
<evidence type="ECO:0000256" key="2">
    <source>
        <dbReference type="ARBA" id="ARBA00023125"/>
    </source>
</evidence>
<feature type="non-terminal residue" evidence="7">
    <location>
        <position position="1"/>
    </location>
</feature>
<keyword evidence="4" id="KW-0597">Phosphoprotein</keyword>
<dbReference type="PROSITE" id="PS50043">
    <property type="entry name" value="HTH_LUXR_2"/>
    <property type="match status" value="1"/>
</dbReference>
<sequence>PRMDETAAPEAAAAGANRRALVVDDHALFAEALARVLTTQGFACQVASLLDVEGEIHAFRPHLVLLDVNLGGVDGLELVPPAVRAGAKVVIVTGTRDDDRLAVAAALGASGWVDKSSALPELVDVATAVLAGRPLWDAARHADLVERGRRELARQADLRWRFDGLTSREWEVLERLDLGHSVPAIGAELHISVPTVRSHIRGILAKLDVPSQLAAVALYNERRRLG</sequence>
<organism evidence="7 8">
    <name type="scientific">Acidiferrimicrobium australe</name>
    <dbReference type="NCBI Taxonomy" id="2664430"/>
    <lineage>
        <taxon>Bacteria</taxon>
        <taxon>Bacillati</taxon>
        <taxon>Actinomycetota</taxon>
        <taxon>Acidimicrobiia</taxon>
        <taxon>Acidimicrobiales</taxon>
        <taxon>Acidimicrobiaceae</taxon>
        <taxon>Acidiferrimicrobium</taxon>
    </lineage>
</organism>
<feature type="domain" description="HTH luxR-type" evidence="5">
    <location>
        <begin position="158"/>
        <end position="223"/>
    </location>
</feature>
<dbReference type="InterPro" id="IPR011006">
    <property type="entry name" value="CheY-like_superfamily"/>
</dbReference>
<dbReference type="SUPFAM" id="SSF46894">
    <property type="entry name" value="C-terminal effector domain of the bipartite response regulators"/>
    <property type="match status" value="1"/>
</dbReference>
<keyword evidence="2" id="KW-0238">DNA-binding</keyword>
<evidence type="ECO:0000256" key="4">
    <source>
        <dbReference type="PROSITE-ProRule" id="PRU00169"/>
    </source>
</evidence>
<dbReference type="InterPro" id="IPR000792">
    <property type="entry name" value="Tscrpt_reg_LuxR_C"/>
</dbReference>
<dbReference type="PANTHER" id="PTHR44688:SF16">
    <property type="entry name" value="DNA-BINDING TRANSCRIPTIONAL ACTIVATOR DEVR_DOSR"/>
    <property type="match status" value="1"/>
</dbReference>
<proteinExistence type="predicted"/>
<dbReference type="SMART" id="SM00448">
    <property type="entry name" value="REC"/>
    <property type="match status" value="1"/>
</dbReference>
<dbReference type="PROSITE" id="PS50110">
    <property type="entry name" value="RESPONSE_REGULATORY"/>
    <property type="match status" value="1"/>
</dbReference>
<evidence type="ECO:0000256" key="1">
    <source>
        <dbReference type="ARBA" id="ARBA00023015"/>
    </source>
</evidence>
<reference evidence="7 8" key="1">
    <citation type="submission" date="2019-11" db="EMBL/GenBank/DDBJ databases">
        <title>Acidiferrimicrobium australis gen. nov., sp. nov., an acidophilic and obligately heterotrophic, member of the Actinobacteria that catalyses dissimilatory oxido- reduction of iron isolated from metal-rich acidic water in Chile.</title>
        <authorList>
            <person name="Gonzalez D."/>
            <person name="Huber K."/>
            <person name="Hedrich S."/>
            <person name="Rojas-Villalobos C."/>
            <person name="Quatrini R."/>
            <person name="Dinamarca M.A."/>
            <person name="Schwarz A."/>
            <person name="Canales C."/>
            <person name="Nancucheo I."/>
        </authorList>
    </citation>
    <scope>NUCLEOTIDE SEQUENCE [LARGE SCALE GENOMIC DNA]</scope>
    <source>
        <strain evidence="7 8">USS-CCA1</strain>
    </source>
</reference>
<evidence type="ECO:0000313" key="8">
    <source>
        <dbReference type="Proteomes" id="UP000437736"/>
    </source>
</evidence>
<dbReference type="CDD" id="cd06170">
    <property type="entry name" value="LuxR_C_like"/>
    <property type="match status" value="1"/>
</dbReference>
<dbReference type="PANTHER" id="PTHR44688">
    <property type="entry name" value="DNA-BINDING TRANSCRIPTIONAL ACTIVATOR DEVR_DOSR"/>
    <property type="match status" value="1"/>
</dbReference>
<keyword evidence="1" id="KW-0805">Transcription regulation</keyword>
<evidence type="ECO:0000313" key="7">
    <source>
        <dbReference type="EMBL" id="MST34080.1"/>
    </source>
</evidence>
<evidence type="ECO:0000256" key="3">
    <source>
        <dbReference type="ARBA" id="ARBA00023163"/>
    </source>
</evidence>
<dbReference type="Pfam" id="PF00196">
    <property type="entry name" value="GerE"/>
    <property type="match status" value="1"/>
</dbReference>
<dbReference type="EMBL" id="WJHE01000840">
    <property type="protein sequence ID" value="MST34080.1"/>
    <property type="molecule type" value="Genomic_DNA"/>
</dbReference>
<dbReference type="SMART" id="SM00421">
    <property type="entry name" value="HTH_LUXR"/>
    <property type="match status" value="1"/>
</dbReference>
<accession>A0ABW9QW37</accession>
<dbReference type="PRINTS" id="PR00038">
    <property type="entry name" value="HTHLUXR"/>
</dbReference>
<keyword evidence="3" id="KW-0804">Transcription</keyword>
<gene>
    <name evidence="7" type="ORF">GHK86_15290</name>
</gene>
<protein>
    <submittedName>
        <fullName evidence="7">Response regulator</fullName>
    </submittedName>
</protein>
<dbReference type="Pfam" id="PF00072">
    <property type="entry name" value="Response_reg"/>
    <property type="match status" value="1"/>
</dbReference>
<dbReference type="Proteomes" id="UP000437736">
    <property type="component" value="Unassembled WGS sequence"/>
</dbReference>